<dbReference type="RefSeq" id="WP_310365225.1">
    <property type="nucleotide sequence ID" value="NZ_JAVDYB010000001.1"/>
</dbReference>
<protein>
    <submittedName>
        <fullName evidence="8">RNA polymerase sigma-70 factor (ECF subfamily)</fullName>
    </submittedName>
</protein>
<keyword evidence="5" id="KW-0804">Transcription</keyword>
<comment type="similarity">
    <text evidence="1">Belongs to the sigma-70 factor family. ECF subfamily.</text>
</comment>
<keyword evidence="9" id="KW-1185">Reference proteome</keyword>
<gene>
    <name evidence="8" type="ORF">J2S41_001697</name>
</gene>
<dbReference type="Pfam" id="PF04542">
    <property type="entry name" value="Sigma70_r2"/>
    <property type="match status" value="1"/>
</dbReference>
<dbReference type="PANTHER" id="PTHR43133">
    <property type="entry name" value="RNA POLYMERASE ECF-TYPE SIGMA FACTO"/>
    <property type="match status" value="1"/>
</dbReference>
<dbReference type="PANTHER" id="PTHR43133:SF52">
    <property type="entry name" value="ECF RNA POLYMERASE SIGMA FACTOR SIGL"/>
    <property type="match status" value="1"/>
</dbReference>
<evidence type="ECO:0000313" key="8">
    <source>
        <dbReference type="EMBL" id="MDR7274919.1"/>
    </source>
</evidence>
<dbReference type="Gene3D" id="1.10.1740.10">
    <property type="match status" value="1"/>
</dbReference>
<evidence type="ECO:0000256" key="1">
    <source>
        <dbReference type="ARBA" id="ARBA00010641"/>
    </source>
</evidence>
<dbReference type="NCBIfam" id="TIGR02937">
    <property type="entry name" value="sigma70-ECF"/>
    <property type="match status" value="1"/>
</dbReference>
<keyword evidence="4" id="KW-0238">DNA-binding</keyword>
<dbReference type="InterPro" id="IPR036388">
    <property type="entry name" value="WH-like_DNA-bd_sf"/>
</dbReference>
<evidence type="ECO:0000259" key="6">
    <source>
        <dbReference type="Pfam" id="PF04542"/>
    </source>
</evidence>
<dbReference type="CDD" id="cd06171">
    <property type="entry name" value="Sigma70_r4"/>
    <property type="match status" value="1"/>
</dbReference>
<accession>A0AAE4C9L4</accession>
<feature type="domain" description="RNA polymerase sigma-70 region 4" evidence="7">
    <location>
        <begin position="120"/>
        <end position="169"/>
    </location>
</feature>
<proteinExistence type="inferred from homology"/>
<evidence type="ECO:0000256" key="5">
    <source>
        <dbReference type="ARBA" id="ARBA00023163"/>
    </source>
</evidence>
<dbReference type="InterPro" id="IPR007627">
    <property type="entry name" value="RNA_pol_sigma70_r2"/>
</dbReference>
<dbReference type="NCBIfam" id="NF007227">
    <property type="entry name" value="PRK09645.1"/>
    <property type="match status" value="1"/>
</dbReference>
<dbReference type="SUPFAM" id="SSF88946">
    <property type="entry name" value="Sigma2 domain of RNA polymerase sigma factors"/>
    <property type="match status" value="1"/>
</dbReference>
<sequence>MAILRPRKRQTSSDEALIRSLYEEHGGALIAYATRLTGDRSAAEDVLQETLLRAWRHAHELSESTGSIRGWLFTVARNIITDRARAKAVRPAEVAESPVTVPVSRDHSDQVVDSIVALDALERLSEEHRSVLVEIYFRGRTVTETAEHLGIPPGTVKSRSHNAMKSLREHVIGRNAKAPGSSVARVAEVTR</sequence>
<feature type="domain" description="RNA polymerase sigma-70 region 2" evidence="6">
    <location>
        <begin position="21"/>
        <end position="87"/>
    </location>
</feature>
<evidence type="ECO:0000256" key="4">
    <source>
        <dbReference type="ARBA" id="ARBA00023125"/>
    </source>
</evidence>
<dbReference type="InterPro" id="IPR014284">
    <property type="entry name" value="RNA_pol_sigma-70_dom"/>
</dbReference>
<dbReference type="EMBL" id="JAVDYB010000001">
    <property type="protein sequence ID" value="MDR7274919.1"/>
    <property type="molecule type" value="Genomic_DNA"/>
</dbReference>
<evidence type="ECO:0000313" key="9">
    <source>
        <dbReference type="Proteomes" id="UP001183643"/>
    </source>
</evidence>
<reference evidence="8" key="1">
    <citation type="submission" date="2023-07" db="EMBL/GenBank/DDBJ databases">
        <title>Sequencing the genomes of 1000 actinobacteria strains.</title>
        <authorList>
            <person name="Klenk H.-P."/>
        </authorList>
    </citation>
    <scope>NUCLEOTIDE SEQUENCE</scope>
    <source>
        <strain evidence="8">DSM 44707</strain>
    </source>
</reference>
<dbReference type="InterPro" id="IPR013324">
    <property type="entry name" value="RNA_pol_sigma_r3/r4-like"/>
</dbReference>
<dbReference type="SUPFAM" id="SSF88659">
    <property type="entry name" value="Sigma3 and sigma4 domains of RNA polymerase sigma factors"/>
    <property type="match status" value="1"/>
</dbReference>
<keyword evidence="2" id="KW-0805">Transcription regulation</keyword>
<dbReference type="InterPro" id="IPR013325">
    <property type="entry name" value="RNA_pol_sigma_r2"/>
</dbReference>
<name>A0AAE4C9L4_9ACTN</name>
<evidence type="ECO:0000256" key="3">
    <source>
        <dbReference type="ARBA" id="ARBA00023082"/>
    </source>
</evidence>
<dbReference type="Pfam" id="PF04545">
    <property type="entry name" value="Sigma70_r4"/>
    <property type="match status" value="1"/>
</dbReference>
<keyword evidence="3" id="KW-0731">Sigma factor</keyword>
<comment type="caution">
    <text evidence="8">The sequence shown here is derived from an EMBL/GenBank/DDBJ whole genome shotgun (WGS) entry which is preliminary data.</text>
</comment>
<dbReference type="Proteomes" id="UP001183643">
    <property type="component" value="Unassembled WGS sequence"/>
</dbReference>
<evidence type="ECO:0000256" key="2">
    <source>
        <dbReference type="ARBA" id="ARBA00023015"/>
    </source>
</evidence>
<evidence type="ECO:0000259" key="7">
    <source>
        <dbReference type="Pfam" id="PF04545"/>
    </source>
</evidence>
<organism evidence="8 9">
    <name type="scientific">Catenuloplanes atrovinosus</name>
    <dbReference type="NCBI Taxonomy" id="137266"/>
    <lineage>
        <taxon>Bacteria</taxon>
        <taxon>Bacillati</taxon>
        <taxon>Actinomycetota</taxon>
        <taxon>Actinomycetes</taxon>
        <taxon>Micromonosporales</taxon>
        <taxon>Micromonosporaceae</taxon>
        <taxon>Catenuloplanes</taxon>
    </lineage>
</organism>
<dbReference type="GO" id="GO:0016987">
    <property type="term" value="F:sigma factor activity"/>
    <property type="evidence" value="ECO:0007669"/>
    <property type="project" value="UniProtKB-KW"/>
</dbReference>
<dbReference type="GO" id="GO:0006352">
    <property type="term" value="P:DNA-templated transcription initiation"/>
    <property type="evidence" value="ECO:0007669"/>
    <property type="project" value="InterPro"/>
</dbReference>
<dbReference type="GO" id="GO:0003677">
    <property type="term" value="F:DNA binding"/>
    <property type="evidence" value="ECO:0007669"/>
    <property type="project" value="UniProtKB-KW"/>
</dbReference>
<dbReference type="Gene3D" id="1.10.10.10">
    <property type="entry name" value="Winged helix-like DNA-binding domain superfamily/Winged helix DNA-binding domain"/>
    <property type="match status" value="1"/>
</dbReference>
<dbReference type="InterPro" id="IPR039425">
    <property type="entry name" value="RNA_pol_sigma-70-like"/>
</dbReference>
<dbReference type="InterPro" id="IPR007630">
    <property type="entry name" value="RNA_pol_sigma70_r4"/>
</dbReference>
<dbReference type="AlphaFoldDB" id="A0AAE4C9L4"/>